<protein>
    <submittedName>
        <fullName evidence="3">Helix-turn-helix transcriptional regulator</fullName>
    </submittedName>
</protein>
<evidence type="ECO:0000256" key="1">
    <source>
        <dbReference type="SAM" id="MobiDB-lite"/>
    </source>
</evidence>
<reference evidence="3 4" key="1">
    <citation type="submission" date="2024-04" db="EMBL/GenBank/DDBJ databases">
        <title>Draft genome sequence of Pseudoxanthomonas putridarboris WD12.</title>
        <authorList>
            <person name="Oh J."/>
        </authorList>
    </citation>
    <scope>NUCLEOTIDE SEQUENCE [LARGE SCALE GENOMIC DNA]</scope>
    <source>
        <strain evidence="3 4">WD12</strain>
    </source>
</reference>
<dbReference type="CDD" id="cd00093">
    <property type="entry name" value="HTH_XRE"/>
    <property type="match status" value="1"/>
</dbReference>
<feature type="domain" description="HTH cro/C1-type" evidence="2">
    <location>
        <begin position="12"/>
        <end position="65"/>
    </location>
</feature>
<evidence type="ECO:0000259" key="2">
    <source>
        <dbReference type="PROSITE" id="PS50943"/>
    </source>
</evidence>
<dbReference type="Pfam" id="PF13560">
    <property type="entry name" value="HTH_31"/>
    <property type="match status" value="1"/>
</dbReference>
<dbReference type="InterPro" id="IPR010982">
    <property type="entry name" value="Lambda_DNA-bd_dom_sf"/>
</dbReference>
<keyword evidence="4" id="KW-1185">Reference proteome</keyword>
<evidence type="ECO:0000313" key="3">
    <source>
        <dbReference type="EMBL" id="MEL1262885.1"/>
    </source>
</evidence>
<dbReference type="EMBL" id="JBBWWT010000001">
    <property type="protein sequence ID" value="MEL1262885.1"/>
    <property type="molecule type" value="Genomic_DNA"/>
</dbReference>
<organism evidence="3 4">
    <name type="scientific">Pseudoxanthomonas putridarboris</name>
    <dbReference type="NCBI Taxonomy" id="752605"/>
    <lineage>
        <taxon>Bacteria</taxon>
        <taxon>Pseudomonadati</taxon>
        <taxon>Pseudomonadota</taxon>
        <taxon>Gammaproteobacteria</taxon>
        <taxon>Lysobacterales</taxon>
        <taxon>Lysobacteraceae</taxon>
        <taxon>Pseudoxanthomonas</taxon>
    </lineage>
</organism>
<dbReference type="Proteomes" id="UP001459204">
    <property type="component" value="Unassembled WGS sequence"/>
</dbReference>
<accession>A0ABU9IV91</accession>
<feature type="compositionally biased region" description="Low complexity" evidence="1">
    <location>
        <begin position="88"/>
        <end position="99"/>
    </location>
</feature>
<proteinExistence type="predicted"/>
<name>A0ABU9IV91_9GAMM</name>
<dbReference type="PROSITE" id="PS50943">
    <property type="entry name" value="HTH_CROC1"/>
    <property type="match status" value="1"/>
</dbReference>
<evidence type="ECO:0000313" key="4">
    <source>
        <dbReference type="Proteomes" id="UP001459204"/>
    </source>
</evidence>
<dbReference type="SMART" id="SM00530">
    <property type="entry name" value="HTH_XRE"/>
    <property type="match status" value="1"/>
</dbReference>
<feature type="region of interest" description="Disordered" evidence="1">
    <location>
        <begin position="81"/>
        <end position="115"/>
    </location>
</feature>
<dbReference type="SUPFAM" id="SSF47413">
    <property type="entry name" value="lambda repressor-like DNA-binding domains"/>
    <property type="match status" value="1"/>
</dbReference>
<sequence>MARLLAGLGANIKLARLRRGHSAETVAQRAGITRSTLTRVERGDPAVSLGIYARVLQALRLENDLAALAADDALGRKLQDAELEPARRAPGARSRPVSSQAVSDEAEARARKRKD</sequence>
<dbReference type="InterPro" id="IPR001387">
    <property type="entry name" value="Cro/C1-type_HTH"/>
</dbReference>
<dbReference type="RefSeq" id="WP_341724085.1">
    <property type="nucleotide sequence ID" value="NZ_JBBWWT010000001.1"/>
</dbReference>
<gene>
    <name evidence="3" type="ORF">AAD027_00665</name>
</gene>
<comment type="caution">
    <text evidence="3">The sequence shown here is derived from an EMBL/GenBank/DDBJ whole genome shotgun (WGS) entry which is preliminary data.</text>
</comment>
<dbReference type="Gene3D" id="1.10.260.40">
    <property type="entry name" value="lambda repressor-like DNA-binding domains"/>
    <property type="match status" value="1"/>
</dbReference>